<dbReference type="Proteomes" id="UP000253065">
    <property type="component" value="Unassembled WGS sequence"/>
</dbReference>
<dbReference type="EMBL" id="QNSA01000006">
    <property type="protein sequence ID" value="RBP73294.1"/>
    <property type="molecule type" value="Genomic_DNA"/>
</dbReference>
<sequence>MNTKILLVTGAAIILALALLWPTNTPPPELPPAGNAPDTASDPDEAPPPSSDTLTPEQQALLDNPKVKAYAQRLEFEDDLHDFFANAPSLPEQKRRAQADALQERMNEYEGSAQVSAPEAALIQLAMIQILEPDEEAAKAAAQQLMDRYRAESGARLQAWLDEPRPDFERYKAREKAIVEEVMAMDDIPGGLTRDQYLRERLQEARVEAMGRSAGNNQSN</sequence>
<accession>A0A368UZW7</accession>
<dbReference type="EMBL" id="QPJB01000006">
    <property type="protein sequence ID" value="RCW34113.1"/>
    <property type="molecule type" value="Genomic_DNA"/>
</dbReference>
<dbReference type="Proteomes" id="UP000252795">
    <property type="component" value="Unassembled WGS sequence"/>
</dbReference>
<proteinExistence type="predicted"/>
<organism evidence="3 4">
    <name type="scientific">Marinobacter nauticus</name>
    <name type="common">Marinobacter hydrocarbonoclasticus</name>
    <name type="synonym">Marinobacter aquaeolei</name>
    <dbReference type="NCBI Taxonomy" id="2743"/>
    <lineage>
        <taxon>Bacteria</taxon>
        <taxon>Pseudomonadati</taxon>
        <taxon>Pseudomonadota</taxon>
        <taxon>Gammaproteobacteria</taxon>
        <taxon>Pseudomonadales</taxon>
        <taxon>Marinobacteraceae</taxon>
        <taxon>Marinobacter</taxon>
    </lineage>
</organism>
<dbReference type="RefSeq" id="WP_023008859.1">
    <property type="nucleotide sequence ID" value="NZ_QNSA01000006.1"/>
</dbReference>
<evidence type="ECO:0000313" key="4">
    <source>
        <dbReference type="Proteomes" id="UP000252795"/>
    </source>
</evidence>
<gene>
    <name evidence="3" type="ORF">DET51_106151</name>
    <name evidence="2" type="ORF">DET64_106151</name>
</gene>
<evidence type="ECO:0000313" key="3">
    <source>
        <dbReference type="EMBL" id="RCW34113.1"/>
    </source>
</evidence>
<dbReference type="AlphaFoldDB" id="A0A368UZW7"/>
<name>A0A368UZW7_MARNT</name>
<protein>
    <submittedName>
        <fullName evidence="3">Uncharacterized protein</fullName>
    </submittedName>
</protein>
<comment type="caution">
    <text evidence="3">The sequence shown here is derived from an EMBL/GenBank/DDBJ whole genome shotgun (WGS) entry which is preliminary data.</text>
</comment>
<evidence type="ECO:0000256" key="1">
    <source>
        <dbReference type="SAM" id="MobiDB-lite"/>
    </source>
</evidence>
<reference evidence="3 4" key="1">
    <citation type="submission" date="2018-07" db="EMBL/GenBank/DDBJ databases">
        <title>Freshwater and sediment microbial communities from various areas in North America, analyzing microbe dynamics in response to fracking.</title>
        <authorList>
            <person name="Lamendella R."/>
        </authorList>
    </citation>
    <scope>NUCLEOTIDE SEQUENCE [LARGE SCALE GENOMIC DNA]</scope>
    <source>
        <strain evidence="3 4">114E</strain>
        <strain evidence="2 5">114E_o</strain>
    </source>
</reference>
<evidence type="ECO:0000313" key="5">
    <source>
        <dbReference type="Proteomes" id="UP000253065"/>
    </source>
</evidence>
<evidence type="ECO:0000313" key="2">
    <source>
        <dbReference type="EMBL" id="RBP73294.1"/>
    </source>
</evidence>
<keyword evidence="5" id="KW-1185">Reference proteome</keyword>
<feature type="region of interest" description="Disordered" evidence="1">
    <location>
        <begin position="27"/>
        <end position="65"/>
    </location>
</feature>